<feature type="transmembrane region" description="Helical" evidence="6">
    <location>
        <begin position="417"/>
        <end position="440"/>
    </location>
</feature>
<dbReference type="InterPro" id="IPR001902">
    <property type="entry name" value="SLC26A/SulP_fam"/>
</dbReference>
<feature type="transmembrane region" description="Helical" evidence="6">
    <location>
        <begin position="255"/>
        <end position="279"/>
    </location>
</feature>
<dbReference type="AlphaFoldDB" id="A0A6A6AL90"/>
<feature type="transmembrane region" description="Helical" evidence="6">
    <location>
        <begin position="476"/>
        <end position="506"/>
    </location>
</feature>
<dbReference type="OrthoDB" id="288203at2759"/>
<feature type="transmembrane region" description="Helical" evidence="6">
    <location>
        <begin position="141"/>
        <end position="160"/>
    </location>
</feature>
<dbReference type="InterPro" id="IPR036513">
    <property type="entry name" value="STAS_dom_sf"/>
</dbReference>
<proteinExistence type="predicted"/>
<evidence type="ECO:0000256" key="4">
    <source>
        <dbReference type="ARBA" id="ARBA00023136"/>
    </source>
</evidence>
<dbReference type="GO" id="GO:0008271">
    <property type="term" value="F:secondary active sulfate transmembrane transporter activity"/>
    <property type="evidence" value="ECO:0007669"/>
    <property type="project" value="InterPro"/>
</dbReference>
<evidence type="ECO:0000256" key="5">
    <source>
        <dbReference type="SAM" id="MobiDB-lite"/>
    </source>
</evidence>
<dbReference type="NCBIfam" id="TIGR00815">
    <property type="entry name" value="sulP"/>
    <property type="match status" value="1"/>
</dbReference>
<dbReference type="Pfam" id="PF00916">
    <property type="entry name" value="Sulfate_transp"/>
    <property type="match status" value="1"/>
</dbReference>
<gene>
    <name evidence="8" type="ORF">P153DRAFT_283456</name>
</gene>
<dbReference type="PANTHER" id="PTHR11814">
    <property type="entry name" value="SULFATE TRANSPORTER"/>
    <property type="match status" value="1"/>
</dbReference>
<evidence type="ECO:0000313" key="8">
    <source>
        <dbReference type="EMBL" id="KAF2132570.1"/>
    </source>
</evidence>
<dbReference type="PROSITE" id="PS01130">
    <property type="entry name" value="SLC26A"/>
    <property type="match status" value="1"/>
</dbReference>
<dbReference type="InterPro" id="IPR018045">
    <property type="entry name" value="S04_transporter_CS"/>
</dbReference>
<dbReference type="RefSeq" id="XP_033526957.1">
    <property type="nucleotide sequence ID" value="XM_033663265.1"/>
</dbReference>
<feature type="region of interest" description="Disordered" evidence="5">
    <location>
        <begin position="732"/>
        <end position="766"/>
    </location>
</feature>
<accession>A0A6A6AL90</accession>
<feature type="compositionally biased region" description="Basic and acidic residues" evidence="5">
    <location>
        <begin position="740"/>
        <end position="756"/>
    </location>
</feature>
<dbReference type="Pfam" id="PF01740">
    <property type="entry name" value="STAS"/>
    <property type="match status" value="1"/>
</dbReference>
<dbReference type="Proteomes" id="UP000799771">
    <property type="component" value="Unassembled WGS sequence"/>
</dbReference>
<organism evidence="8 9">
    <name type="scientific">Dothidotthia symphoricarpi CBS 119687</name>
    <dbReference type="NCBI Taxonomy" id="1392245"/>
    <lineage>
        <taxon>Eukaryota</taxon>
        <taxon>Fungi</taxon>
        <taxon>Dikarya</taxon>
        <taxon>Ascomycota</taxon>
        <taxon>Pezizomycotina</taxon>
        <taxon>Dothideomycetes</taxon>
        <taxon>Pleosporomycetidae</taxon>
        <taxon>Pleosporales</taxon>
        <taxon>Dothidotthiaceae</taxon>
        <taxon>Dothidotthia</taxon>
    </lineage>
</organism>
<keyword evidence="4 6" id="KW-0472">Membrane</keyword>
<name>A0A6A6AL90_9PLEO</name>
<feature type="transmembrane region" description="Helical" evidence="6">
    <location>
        <begin position="172"/>
        <end position="191"/>
    </location>
</feature>
<evidence type="ECO:0000256" key="2">
    <source>
        <dbReference type="ARBA" id="ARBA00022692"/>
    </source>
</evidence>
<comment type="subcellular location">
    <subcellularLocation>
        <location evidence="1">Membrane</location>
        <topology evidence="1">Multi-pass membrane protein</topology>
    </subcellularLocation>
</comment>
<feature type="transmembrane region" description="Helical" evidence="6">
    <location>
        <begin position="285"/>
        <end position="308"/>
    </location>
</feature>
<feature type="transmembrane region" description="Helical" evidence="6">
    <location>
        <begin position="116"/>
        <end position="135"/>
    </location>
</feature>
<dbReference type="EMBL" id="ML977500">
    <property type="protein sequence ID" value="KAF2132570.1"/>
    <property type="molecule type" value="Genomic_DNA"/>
</dbReference>
<feature type="region of interest" description="Disordered" evidence="5">
    <location>
        <begin position="610"/>
        <end position="640"/>
    </location>
</feature>
<evidence type="ECO:0000256" key="6">
    <source>
        <dbReference type="SAM" id="Phobius"/>
    </source>
</evidence>
<dbReference type="SUPFAM" id="SSF52091">
    <property type="entry name" value="SpoIIaa-like"/>
    <property type="match status" value="1"/>
</dbReference>
<dbReference type="GeneID" id="54403697"/>
<feature type="domain" description="STAS" evidence="7">
    <location>
        <begin position="577"/>
        <end position="701"/>
    </location>
</feature>
<evidence type="ECO:0000313" key="9">
    <source>
        <dbReference type="Proteomes" id="UP000799771"/>
    </source>
</evidence>
<keyword evidence="2 6" id="KW-0812">Transmembrane</keyword>
<evidence type="ECO:0000256" key="3">
    <source>
        <dbReference type="ARBA" id="ARBA00022989"/>
    </source>
</evidence>
<dbReference type="InterPro" id="IPR011547">
    <property type="entry name" value="SLC26A/SulP_dom"/>
</dbReference>
<keyword evidence="3 6" id="KW-1133">Transmembrane helix</keyword>
<sequence>MASTSTKIGHGLAKVLGIDLNYRNETGSDRVTRGESLFSIDSADTYVEHEPTTLEWLREYAPNGRDIARYFSSLFPFLQWITRYNVQWLTGDLVAGITVGCVVIPQSMAYAKLANLSPEFGLYSSFMGVLIYWFFATSKDITIGPVAVLSTVTGNVVLSAEAKLGKGVVSRDVIASSLAIVAGSIVVFMGLTRLGFIVDVISLAAISAFMTGSALSIAVGQIPTMMGITGFSTRDPTYRVFINILKHLGRSNLNAAFGLTALFLLYFIRYICSFCARRFPKKSKLFFFLSTLRTAFVLLLYILISYLVNRNHRSKPKVSVLGVVPRGFKHARVPHITTDIISAFASELPSTVIVLLIEHISIAKSFGRVNNYIINPSQELVAIGVTNCIGPFLGAYPATGSFSRTAIKSKAGVRTPFAGVITGIIVLLAIYALPAMFFYIPNASLAAVIIHAVGDLITPPNVVYQFWRVSPIEVPIFFAGVLVTVFSTIENGIYTTVVCSFVLYLFRLFKADGKFLGKAKIHSVVGDHLLDRSNNSKEEVATRKSPTEGEKSVRNIFLPIDHNDGTNPSIELEDPYPGIFIYRFSEAFNYPNANHYLDQLTETVFRKTRRTNPAAYGRPGDRPWNDPGPRSGQKEEHDNRPTLKAIILDFSAVNNIDITSIQNLIDVRNQLDKYAAPDTVDWHFAHVSNRWTKRALAASGFGYYTPEHDANNPTRWKPIFSVAELAGANSSAAEAQARAQRKDLSQARSNDIEAHHSSSSSDAGSFNKNLETSKAYEGASVKARGIAVVQGLNRPLFHIDITSALESALANSSRKSH</sequence>
<protein>
    <submittedName>
        <fullName evidence="8">Sulfate permease-like protein</fullName>
    </submittedName>
</protein>
<dbReference type="Gene3D" id="3.30.750.24">
    <property type="entry name" value="STAS domain"/>
    <property type="match status" value="1"/>
</dbReference>
<dbReference type="PROSITE" id="PS50801">
    <property type="entry name" value="STAS"/>
    <property type="match status" value="1"/>
</dbReference>
<evidence type="ECO:0000256" key="1">
    <source>
        <dbReference type="ARBA" id="ARBA00004141"/>
    </source>
</evidence>
<reference evidence="8" key="1">
    <citation type="journal article" date="2020" name="Stud. Mycol.">
        <title>101 Dothideomycetes genomes: a test case for predicting lifestyles and emergence of pathogens.</title>
        <authorList>
            <person name="Haridas S."/>
            <person name="Albert R."/>
            <person name="Binder M."/>
            <person name="Bloem J."/>
            <person name="Labutti K."/>
            <person name="Salamov A."/>
            <person name="Andreopoulos B."/>
            <person name="Baker S."/>
            <person name="Barry K."/>
            <person name="Bills G."/>
            <person name="Bluhm B."/>
            <person name="Cannon C."/>
            <person name="Castanera R."/>
            <person name="Culley D."/>
            <person name="Daum C."/>
            <person name="Ezra D."/>
            <person name="Gonzalez J."/>
            <person name="Henrissat B."/>
            <person name="Kuo A."/>
            <person name="Liang C."/>
            <person name="Lipzen A."/>
            <person name="Lutzoni F."/>
            <person name="Magnuson J."/>
            <person name="Mondo S."/>
            <person name="Nolan M."/>
            <person name="Ohm R."/>
            <person name="Pangilinan J."/>
            <person name="Park H.-J."/>
            <person name="Ramirez L."/>
            <person name="Alfaro M."/>
            <person name="Sun H."/>
            <person name="Tritt A."/>
            <person name="Yoshinaga Y."/>
            <person name="Zwiers L.-H."/>
            <person name="Turgeon B."/>
            <person name="Goodwin S."/>
            <person name="Spatafora J."/>
            <person name="Crous P."/>
            <person name="Grigoriev I."/>
        </authorList>
    </citation>
    <scope>NUCLEOTIDE SEQUENCE</scope>
    <source>
        <strain evidence="8">CBS 119687</strain>
    </source>
</reference>
<dbReference type="CDD" id="cd07042">
    <property type="entry name" value="STAS_SulP_like_sulfate_transporter"/>
    <property type="match status" value="1"/>
</dbReference>
<keyword evidence="9" id="KW-1185">Reference proteome</keyword>
<dbReference type="GO" id="GO:0016020">
    <property type="term" value="C:membrane"/>
    <property type="evidence" value="ECO:0007669"/>
    <property type="project" value="UniProtKB-SubCell"/>
</dbReference>
<dbReference type="FunFam" id="3.30.750.24:FF:000024">
    <property type="entry name" value="Sulfate permease 2"/>
    <property type="match status" value="1"/>
</dbReference>
<evidence type="ECO:0000259" key="7">
    <source>
        <dbReference type="PROSITE" id="PS50801"/>
    </source>
</evidence>
<dbReference type="InterPro" id="IPR002645">
    <property type="entry name" value="STAS_dom"/>
</dbReference>